<proteinExistence type="predicted"/>
<dbReference type="Gene3D" id="2.70.70.10">
    <property type="entry name" value="Glucose Permease (Domain IIA)"/>
    <property type="match status" value="1"/>
</dbReference>
<dbReference type="InterPro" id="IPR011055">
    <property type="entry name" value="Dup_hybrid_motif"/>
</dbReference>
<dbReference type="AlphaFoldDB" id="A0A9D6LS83"/>
<evidence type="ECO:0000313" key="1">
    <source>
        <dbReference type="EMBL" id="MBI3627777.1"/>
    </source>
</evidence>
<accession>A0A9D6LS83</accession>
<protein>
    <submittedName>
        <fullName evidence="1">M23 family metallopeptidase</fullName>
    </submittedName>
</protein>
<sequence>MQWNGDVNPNTGLPINKYHDGEDWNGKCGGDTDLGAPLYAIGTTGQVVYLDRSAPQGYGNRLYIRYSIAYSKGTNGVLTFDMGYLHLQDIVPSINWDPNTPGSGSFVTSGQLVAHLGGTGGWVPHLHWEADATNLPINTNQYQNPLYLSTALSYRSPSLITDDRRDQKGYVFPTTYYGTFTMSGNAPSSLAYVEYNGEKKSLKNAVAAGWIPAWAINFYDTSSGKWYYYTNVDDNFFQNGKQYAIIANVSNAVFRFFVPRNSFQPDRARLDMLKAASKDSRVSSILTETYSQNPNWDTNWVLYSLSFLLTDSRTMAFYQVTSKSNPLTRYTGFYDPNTGAWSGWVWTDWNALY</sequence>
<dbReference type="SUPFAM" id="SSF51261">
    <property type="entry name" value="Duplicated hybrid motif"/>
    <property type="match status" value="1"/>
</dbReference>
<dbReference type="CDD" id="cd12797">
    <property type="entry name" value="M23_peptidase"/>
    <property type="match status" value="1"/>
</dbReference>
<organism evidence="1 2">
    <name type="scientific">Candidatus Sungiibacteriota bacterium</name>
    <dbReference type="NCBI Taxonomy" id="2750080"/>
    <lineage>
        <taxon>Bacteria</taxon>
        <taxon>Candidatus Sungiibacteriota</taxon>
    </lineage>
</organism>
<comment type="caution">
    <text evidence="1">The sequence shown here is derived from an EMBL/GenBank/DDBJ whole genome shotgun (WGS) entry which is preliminary data.</text>
</comment>
<dbReference type="Proteomes" id="UP000808388">
    <property type="component" value="Unassembled WGS sequence"/>
</dbReference>
<name>A0A9D6LS83_9BACT</name>
<gene>
    <name evidence="1" type="ORF">HY220_03495</name>
</gene>
<reference evidence="1" key="1">
    <citation type="submission" date="2020-07" db="EMBL/GenBank/DDBJ databases">
        <title>Huge and variable diversity of episymbiotic CPR bacteria and DPANN archaea in groundwater ecosystems.</title>
        <authorList>
            <person name="He C.Y."/>
            <person name="Keren R."/>
            <person name="Whittaker M."/>
            <person name="Farag I.F."/>
            <person name="Doudna J."/>
            <person name="Cate J.H.D."/>
            <person name="Banfield J.F."/>
        </authorList>
    </citation>
    <scope>NUCLEOTIDE SEQUENCE</scope>
    <source>
        <strain evidence="1">NC_groundwater_972_Pr1_S-0.2um_49_27</strain>
    </source>
</reference>
<evidence type="ECO:0000313" key="2">
    <source>
        <dbReference type="Proteomes" id="UP000808388"/>
    </source>
</evidence>
<dbReference type="EMBL" id="JACQCQ010000012">
    <property type="protein sequence ID" value="MBI3627777.1"/>
    <property type="molecule type" value="Genomic_DNA"/>
</dbReference>